<proteinExistence type="predicted"/>
<gene>
    <name evidence="2" type="ORF">CEXT_350041</name>
</gene>
<dbReference type="PANTHER" id="PTHR24413">
    <property type="entry name" value="SPECKLE-TYPE POZ PROTEIN"/>
    <property type="match status" value="1"/>
</dbReference>
<dbReference type="PROSITE" id="PS50097">
    <property type="entry name" value="BTB"/>
    <property type="match status" value="1"/>
</dbReference>
<evidence type="ECO:0000313" key="2">
    <source>
        <dbReference type="EMBL" id="GIX92015.1"/>
    </source>
</evidence>
<dbReference type="CDD" id="cd18186">
    <property type="entry name" value="BTB_POZ_ZBTB_KLHL-like"/>
    <property type="match status" value="1"/>
</dbReference>
<dbReference type="EMBL" id="BPLR01004086">
    <property type="protein sequence ID" value="GIX92015.1"/>
    <property type="molecule type" value="Genomic_DNA"/>
</dbReference>
<name>A0AAV4P7Q3_CAEEX</name>
<dbReference type="Proteomes" id="UP001054945">
    <property type="component" value="Unassembled WGS sequence"/>
</dbReference>
<evidence type="ECO:0000313" key="3">
    <source>
        <dbReference type="Proteomes" id="UP001054945"/>
    </source>
</evidence>
<dbReference type="Gene3D" id="3.30.710.10">
    <property type="entry name" value="Potassium Channel Kv1.1, Chain A"/>
    <property type="match status" value="2"/>
</dbReference>
<protein>
    <recommendedName>
        <fullName evidence="1">BTB domain-containing protein</fullName>
    </recommendedName>
</protein>
<accession>A0AAV4P7Q3</accession>
<sequence>MSSRATNRVKFGCHNEIWNHAQNVFMNPGRSEFVKISKSEAFSKATDALETSNDRSEMADLFVSHFEFFWKIYNFLDPIERFCIVHTSPEFELGCQHVIQCYISLNLYYEEDDHRVTFHFDTFGNHELVDFVIKLQMRPVDGEGISGSAWNRYDFAFPTRVEAEREKLFLQGRAAFAEFLQDNELILHCRIATHTDPEHLSRNNFSSFLQTLSRDMQLLRSEKSLRESVVVVQNQQFSVHRSVLLARWPKFCDYLDYLSAAEERRELLPAVIPSERLIAAAAQISQLPAEARDQKVLEMTGLFTPDVADCLLHYVYSGQLRDMNPANKSKLIRVGRFFGFKKMIQKFHETALVSVGRSCRTSENYCVEWRRVDATHWLENPAVPKHQVIELHTEKCFCQISFAIDDSDKKYVIFIAKFLSDVPTNSGGGFSVLESPFSSYYDGAMEEGVLRIPLDYLQRDLTFQVELVYSHRSSLRLNVFVFLPAEVEPKPGLMSYSIDFYHLLKDGAMSDVHLMVGRGTIKAHRYILCARSARFRRDMAEELRKKCDTFRHYVNTAGYHPLKELLFFMYTGQLSKEYFHDTAVLNPCHDLWKAAFCYERRDLSDALYAFFKRVGFKKITHVILRDLFVILRDNYVG</sequence>
<dbReference type="InterPro" id="IPR000210">
    <property type="entry name" value="BTB/POZ_dom"/>
</dbReference>
<reference evidence="2 3" key="1">
    <citation type="submission" date="2021-06" db="EMBL/GenBank/DDBJ databases">
        <title>Caerostris extrusa draft genome.</title>
        <authorList>
            <person name="Kono N."/>
            <person name="Arakawa K."/>
        </authorList>
    </citation>
    <scope>NUCLEOTIDE SEQUENCE [LARGE SCALE GENOMIC DNA]</scope>
</reference>
<dbReference type="Pfam" id="PF00651">
    <property type="entry name" value="BTB"/>
    <property type="match status" value="1"/>
</dbReference>
<feature type="domain" description="BTB" evidence="1">
    <location>
        <begin position="510"/>
        <end position="578"/>
    </location>
</feature>
<dbReference type="SUPFAM" id="SSF54695">
    <property type="entry name" value="POZ domain"/>
    <property type="match status" value="2"/>
</dbReference>
<comment type="caution">
    <text evidence="2">The sequence shown here is derived from an EMBL/GenBank/DDBJ whole genome shotgun (WGS) entry which is preliminary data.</text>
</comment>
<organism evidence="2 3">
    <name type="scientific">Caerostris extrusa</name>
    <name type="common">Bark spider</name>
    <name type="synonym">Caerostris bankana</name>
    <dbReference type="NCBI Taxonomy" id="172846"/>
    <lineage>
        <taxon>Eukaryota</taxon>
        <taxon>Metazoa</taxon>
        <taxon>Ecdysozoa</taxon>
        <taxon>Arthropoda</taxon>
        <taxon>Chelicerata</taxon>
        <taxon>Arachnida</taxon>
        <taxon>Araneae</taxon>
        <taxon>Araneomorphae</taxon>
        <taxon>Entelegynae</taxon>
        <taxon>Araneoidea</taxon>
        <taxon>Araneidae</taxon>
        <taxon>Caerostris</taxon>
    </lineage>
</organism>
<keyword evidence="3" id="KW-1185">Reference proteome</keyword>
<dbReference type="AlphaFoldDB" id="A0AAV4P7Q3"/>
<evidence type="ECO:0000259" key="1">
    <source>
        <dbReference type="PROSITE" id="PS50097"/>
    </source>
</evidence>
<dbReference type="InterPro" id="IPR011333">
    <property type="entry name" value="SKP1/BTB/POZ_sf"/>
</dbReference>